<gene>
    <name evidence="1" type="ORF">AVEN_131020_1</name>
</gene>
<evidence type="ECO:0000313" key="2">
    <source>
        <dbReference type="Proteomes" id="UP000499080"/>
    </source>
</evidence>
<sequence>MVVQSVTHVVRYCGNFPPSVCKEMPKTRYFTLEEALQRFLDDEQSENDFIVPPENLKASDEEGHDNILNNDSNVLQCNTAGPLFKNTVEKSFCLPISFY</sequence>
<comment type="caution">
    <text evidence="1">The sequence shown here is derived from an EMBL/GenBank/DDBJ whole genome shotgun (WGS) entry which is preliminary data.</text>
</comment>
<name>A0A4Y2QWU6_ARAVE</name>
<proteinExistence type="predicted"/>
<reference evidence="1 2" key="1">
    <citation type="journal article" date="2019" name="Sci. Rep.">
        <title>Orb-weaving spider Araneus ventricosus genome elucidates the spidroin gene catalogue.</title>
        <authorList>
            <person name="Kono N."/>
            <person name="Nakamura H."/>
            <person name="Ohtoshi R."/>
            <person name="Moran D.A.P."/>
            <person name="Shinohara A."/>
            <person name="Yoshida Y."/>
            <person name="Fujiwara M."/>
            <person name="Mori M."/>
            <person name="Tomita M."/>
            <person name="Arakawa K."/>
        </authorList>
    </citation>
    <scope>NUCLEOTIDE SEQUENCE [LARGE SCALE GENOMIC DNA]</scope>
</reference>
<accession>A0A4Y2QWU6</accession>
<dbReference type="OrthoDB" id="6470495at2759"/>
<protein>
    <submittedName>
        <fullName evidence="1">Uncharacterized protein</fullName>
    </submittedName>
</protein>
<keyword evidence="2" id="KW-1185">Reference proteome</keyword>
<evidence type="ECO:0000313" key="1">
    <source>
        <dbReference type="EMBL" id="GBN67904.1"/>
    </source>
</evidence>
<dbReference type="EMBL" id="BGPR01015072">
    <property type="protein sequence ID" value="GBN67904.1"/>
    <property type="molecule type" value="Genomic_DNA"/>
</dbReference>
<dbReference type="Proteomes" id="UP000499080">
    <property type="component" value="Unassembled WGS sequence"/>
</dbReference>
<organism evidence="1 2">
    <name type="scientific">Araneus ventricosus</name>
    <name type="common">Orbweaver spider</name>
    <name type="synonym">Epeira ventricosa</name>
    <dbReference type="NCBI Taxonomy" id="182803"/>
    <lineage>
        <taxon>Eukaryota</taxon>
        <taxon>Metazoa</taxon>
        <taxon>Ecdysozoa</taxon>
        <taxon>Arthropoda</taxon>
        <taxon>Chelicerata</taxon>
        <taxon>Arachnida</taxon>
        <taxon>Araneae</taxon>
        <taxon>Araneomorphae</taxon>
        <taxon>Entelegynae</taxon>
        <taxon>Araneoidea</taxon>
        <taxon>Araneidae</taxon>
        <taxon>Araneus</taxon>
    </lineage>
</organism>
<dbReference type="AlphaFoldDB" id="A0A4Y2QWU6"/>